<name>A0A3B0CN48_9BACL</name>
<dbReference type="InterPro" id="IPR002347">
    <property type="entry name" value="SDR_fam"/>
</dbReference>
<dbReference type="InterPro" id="IPR020904">
    <property type="entry name" value="Sc_DH/Rdtase_CS"/>
</dbReference>
<dbReference type="GO" id="GO:0008206">
    <property type="term" value="P:bile acid metabolic process"/>
    <property type="evidence" value="ECO:0007669"/>
    <property type="project" value="UniProtKB-ARBA"/>
</dbReference>
<dbReference type="PRINTS" id="PR00081">
    <property type="entry name" value="GDHRDH"/>
</dbReference>
<proteinExistence type="inferred from homology"/>
<protein>
    <submittedName>
        <fullName evidence="3">Glucose 1-dehydrogenase</fullName>
        <ecNumber evidence="3">1.1.1.47</ecNumber>
    </submittedName>
</protein>
<dbReference type="AlphaFoldDB" id="A0A3B0CN48"/>
<comment type="similarity">
    <text evidence="1">Belongs to the short-chain dehydrogenases/reductases (SDR) family.</text>
</comment>
<dbReference type="OrthoDB" id="306388at2"/>
<accession>A0A3B0CN48</accession>
<reference evidence="3 4" key="1">
    <citation type="journal article" date="2007" name="Int. J. Syst. Evol. Microbiol.">
        <title>Paenibacillus ginsengarvi sp. nov., isolated from soil from ginseng cultivation.</title>
        <authorList>
            <person name="Yoon M.H."/>
            <person name="Ten L.N."/>
            <person name="Im W.T."/>
        </authorList>
    </citation>
    <scope>NUCLEOTIDE SEQUENCE [LARGE SCALE GENOMIC DNA]</scope>
    <source>
        <strain evidence="3 4">KCTC 13059</strain>
    </source>
</reference>
<dbReference type="NCBIfam" id="NF005559">
    <property type="entry name" value="PRK07231.1"/>
    <property type="match status" value="1"/>
</dbReference>
<comment type="caution">
    <text evidence="3">The sequence shown here is derived from an EMBL/GenBank/DDBJ whole genome shotgun (WGS) entry which is preliminary data.</text>
</comment>
<dbReference type="Pfam" id="PF13561">
    <property type="entry name" value="adh_short_C2"/>
    <property type="match status" value="1"/>
</dbReference>
<dbReference type="FunFam" id="3.40.50.720:FF:000084">
    <property type="entry name" value="Short-chain dehydrogenase reductase"/>
    <property type="match status" value="1"/>
</dbReference>
<dbReference type="PANTHER" id="PTHR24321:SF8">
    <property type="entry name" value="ESTRADIOL 17-BETA-DEHYDROGENASE 8-RELATED"/>
    <property type="match status" value="1"/>
</dbReference>
<keyword evidence="4" id="KW-1185">Reference proteome</keyword>
<dbReference type="RefSeq" id="WP_120746291.1">
    <property type="nucleotide sequence ID" value="NZ_RBAH01000003.1"/>
</dbReference>
<gene>
    <name evidence="3" type="ORF">D7M11_06230</name>
</gene>
<sequence>MTQTKQIAVVTGAGSGIGRATSLKLSQDGAIVVLVDYSREGGEETLRQLREQGGEGMFIQADVSKAEEVRGYVNQTEETYGRIDFFFNNAGVVQKFSLLEDIEEAEFDRLMAVNVKGVFLGMKYVLEVMNKQGSGHIVNTASTAGIRSEHSAGVYSATKHAVVGLTKAAALEYVKKGVRVNAICPGGVNTPLVAGVAKSFAEGGYVPEEISPMRLGRPADPTEIAGVVAFLASPASSYMTGSLVTIDGGLTL</sequence>
<dbReference type="GO" id="GO:0047936">
    <property type="term" value="F:glucose 1-dehydrogenase [NAD(P)+] activity"/>
    <property type="evidence" value="ECO:0007669"/>
    <property type="project" value="UniProtKB-EC"/>
</dbReference>
<dbReference type="EMBL" id="RBAH01000003">
    <property type="protein sequence ID" value="RKN85924.1"/>
    <property type="molecule type" value="Genomic_DNA"/>
</dbReference>
<dbReference type="SUPFAM" id="SSF51735">
    <property type="entry name" value="NAD(P)-binding Rossmann-fold domains"/>
    <property type="match status" value="1"/>
</dbReference>
<evidence type="ECO:0000313" key="3">
    <source>
        <dbReference type="EMBL" id="RKN85924.1"/>
    </source>
</evidence>
<dbReference type="PANTHER" id="PTHR24321">
    <property type="entry name" value="DEHYDROGENASES, SHORT CHAIN"/>
    <property type="match status" value="1"/>
</dbReference>
<evidence type="ECO:0000256" key="2">
    <source>
        <dbReference type="ARBA" id="ARBA00023002"/>
    </source>
</evidence>
<evidence type="ECO:0000313" key="4">
    <source>
        <dbReference type="Proteomes" id="UP000282311"/>
    </source>
</evidence>
<dbReference type="PROSITE" id="PS00061">
    <property type="entry name" value="ADH_SHORT"/>
    <property type="match status" value="1"/>
</dbReference>
<organism evidence="3 4">
    <name type="scientific">Paenibacillus ginsengarvi</name>
    <dbReference type="NCBI Taxonomy" id="400777"/>
    <lineage>
        <taxon>Bacteria</taxon>
        <taxon>Bacillati</taxon>
        <taxon>Bacillota</taxon>
        <taxon>Bacilli</taxon>
        <taxon>Bacillales</taxon>
        <taxon>Paenibacillaceae</taxon>
        <taxon>Paenibacillus</taxon>
    </lineage>
</organism>
<dbReference type="Proteomes" id="UP000282311">
    <property type="component" value="Unassembled WGS sequence"/>
</dbReference>
<evidence type="ECO:0000256" key="1">
    <source>
        <dbReference type="ARBA" id="ARBA00006484"/>
    </source>
</evidence>
<dbReference type="CDD" id="cd05233">
    <property type="entry name" value="SDR_c"/>
    <property type="match status" value="1"/>
</dbReference>
<dbReference type="EC" id="1.1.1.47" evidence="3"/>
<dbReference type="InterPro" id="IPR036291">
    <property type="entry name" value="NAD(P)-bd_dom_sf"/>
</dbReference>
<dbReference type="PRINTS" id="PR00080">
    <property type="entry name" value="SDRFAMILY"/>
</dbReference>
<keyword evidence="2 3" id="KW-0560">Oxidoreductase</keyword>
<dbReference type="Gene3D" id="3.40.50.720">
    <property type="entry name" value="NAD(P)-binding Rossmann-like Domain"/>
    <property type="match status" value="1"/>
</dbReference>